<evidence type="ECO:0000313" key="3">
    <source>
        <dbReference type="Proteomes" id="UP000035929"/>
    </source>
</evidence>
<protein>
    <submittedName>
        <fullName evidence="2">Formyl-CoA transferase</fullName>
    </submittedName>
</protein>
<dbReference type="SUPFAM" id="SSF89796">
    <property type="entry name" value="CoA-transferase family III (CaiB/BaiF)"/>
    <property type="match status" value="1"/>
</dbReference>
<sequence>MKTLPLEGITVLDLGQVYQGPDAGFLLAQAGATVIKIEPPRGEPVRHRALISKGNAVPFAMLNANKRNVSLNLKSPEGVEFLRSLAAKADVLLENYAPGVLDRLGAGYDALSALNPRLIYASATGYGLSGPDRDNLAMDLTIQAVSGMMSVTGFPDGPPVMAGPAISDFLTGIHLYGAIMTALYSRERTGRGQLVEVAMVEACYPAMASNLADVFNRKAAAPRTGNRHGGLAEAPYNVYPASDGYVAIISVNESHWVGLATAMGREDLIADPRFATVRDRLRHIDLTDEIIGRWSAARTREEITQACRRNKVPCAPVRDLLEVTQDRHLHDRGMLRAIDHPEYGEILVHRTPLILHGAGAPDYVPSARLGQHNAEVLGEYLGLPESEISALHESGALARASA</sequence>
<dbReference type="AlphaFoldDB" id="A0A0J6VC04"/>
<dbReference type="GO" id="GO:0008410">
    <property type="term" value="F:CoA-transferase activity"/>
    <property type="evidence" value="ECO:0007669"/>
    <property type="project" value="TreeGrafter"/>
</dbReference>
<dbReference type="PATRIC" id="fig|270351.6.peg.6725"/>
<dbReference type="Gene3D" id="3.40.50.10540">
    <property type="entry name" value="Crotonobetainyl-coa:carnitine coa-transferase, domain 1"/>
    <property type="match status" value="1"/>
</dbReference>
<reference evidence="2 3" key="1">
    <citation type="submission" date="2015-03" db="EMBL/GenBank/DDBJ databases">
        <title>Genome sequencing of Methylobacterium aquaticum DSM16371 type strain.</title>
        <authorList>
            <person name="Chaudhry V."/>
            <person name="Patil P.B."/>
        </authorList>
    </citation>
    <scope>NUCLEOTIDE SEQUENCE [LARGE SCALE GENOMIC DNA]</scope>
    <source>
        <strain evidence="2 3">DSM 16371</strain>
    </source>
</reference>
<dbReference type="OrthoDB" id="9806585at2"/>
<comment type="caution">
    <text evidence="2">The sequence shown here is derived from an EMBL/GenBank/DDBJ whole genome shotgun (WGS) entry which is preliminary data.</text>
</comment>
<dbReference type="Gene3D" id="3.30.1540.10">
    <property type="entry name" value="formyl-coa transferase, domain 3"/>
    <property type="match status" value="1"/>
</dbReference>
<dbReference type="InterPro" id="IPR003673">
    <property type="entry name" value="CoA-Trfase_fam_III"/>
</dbReference>
<dbReference type="EMBL" id="LABX01000067">
    <property type="protein sequence ID" value="KMO36566.1"/>
    <property type="molecule type" value="Genomic_DNA"/>
</dbReference>
<keyword evidence="1 2" id="KW-0808">Transferase</keyword>
<name>A0A0J6VC04_9HYPH</name>
<dbReference type="PANTHER" id="PTHR48207">
    <property type="entry name" value="SUCCINATE--HYDROXYMETHYLGLUTARATE COA-TRANSFERASE"/>
    <property type="match status" value="1"/>
</dbReference>
<organism evidence="2 3">
    <name type="scientific">Methylobacterium aquaticum</name>
    <dbReference type="NCBI Taxonomy" id="270351"/>
    <lineage>
        <taxon>Bacteria</taxon>
        <taxon>Pseudomonadati</taxon>
        <taxon>Pseudomonadota</taxon>
        <taxon>Alphaproteobacteria</taxon>
        <taxon>Hyphomicrobiales</taxon>
        <taxon>Methylobacteriaceae</taxon>
        <taxon>Methylobacterium</taxon>
    </lineage>
</organism>
<accession>A0A0J6VC04</accession>
<evidence type="ECO:0000256" key="1">
    <source>
        <dbReference type="ARBA" id="ARBA00022679"/>
    </source>
</evidence>
<gene>
    <name evidence="2" type="ORF">VP06_09660</name>
</gene>
<proteinExistence type="predicted"/>
<dbReference type="PANTHER" id="PTHR48207:SF3">
    <property type="entry name" value="SUCCINATE--HYDROXYMETHYLGLUTARATE COA-TRANSFERASE"/>
    <property type="match status" value="1"/>
</dbReference>
<dbReference type="InterPro" id="IPR050483">
    <property type="entry name" value="CoA-transferase_III_domain"/>
</dbReference>
<dbReference type="Proteomes" id="UP000035929">
    <property type="component" value="Unassembled WGS sequence"/>
</dbReference>
<dbReference type="Pfam" id="PF02515">
    <property type="entry name" value="CoA_transf_3"/>
    <property type="match status" value="1"/>
</dbReference>
<evidence type="ECO:0000313" key="2">
    <source>
        <dbReference type="EMBL" id="KMO36566.1"/>
    </source>
</evidence>
<dbReference type="InterPro" id="IPR023606">
    <property type="entry name" value="CoA-Trfase_III_dom_1_sf"/>
</dbReference>
<dbReference type="InterPro" id="IPR044855">
    <property type="entry name" value="CoA-Trfase_III_dom3_sf"/>
</dbReference>